<accession>A0A7W9TNW6</accession>
<comment type="caution">
    <text evidence="1">The sequence shown here is derived from an EMBL/GenBank/DDBJ whole genome shotgun (WGS) entry which is preliminary data.</text>
</comment>
<proteinExistence type="predicted"/>
<evidence type="ECO:0000313" key="1">
    <source>
        <dbReference type="EMBL" id="MBB6084099.1"/>
    </source>
</evidence>
<evidence type="ECO:0000313" key="2">
    <source>
        <dbReference type="Proteomes" id="UP000541136"/>
    </source>
</evidence>
<dbReference type="EMBL" id="JACHIB010000011">
    <property type="protein sequence ID" value="MBB6084099.1"/>
    <property type="molecule type" value="Genomic_DNA"/>
</dbReference>
<protein>
    <submittedName>
        <fullName evidence="1">Uncharacterized protein</fullName>
    </submittedName>
</protein>
<name>A0A7W9TNW6_CASDE</name>
<dbReference type="AlphaFoldDB" id="A0A7W9TNW6"/>
<organism evidence="1 2">
    <name type="scientific">Castellaniella defragrans</name>
    <name type="common">Alcaligenes defragrans</name>
    <dbReference type="NCBI Taxonomy" id="75697"/>
    <lineage>
        <taxon>Bacteria</taxon>
        <taxon>Pseudomonadati</taxon>
        <taxon>Pseudomonadota</taxon>
        <taxon>Betaproteobacteria</taxon>
        <taxon>Burkholderiales</taxon>
        <taxon>Alcaligenaceae</taxon>
        <taxon>Castellaniella</taxon>
    </lineage>
</organism>
<dbReference type="Proteomes" id="UP000541136">
    <property type="component" value="Unassembled WGS sequence"/>
</dbReference>
<reference evidence="1 2" key="1">
    <citation type="submission" date="2020-08" db="EMBL/GenBank/DDBJ databases">
        <title>Genomic Encyclopedia of Type Strains, Phase IV (KMG-IV): sequencing the most valuable type-strain genomes for metagenomic binning, comparative biology and taxonomic classification.</title>
        <authorList>
            <person name="Goeker M."/>
        </authorList>
    </citation>
    <scope>NUCLEOTIDE SEQUENCE [LARGE SCALE GENOMIC DNA]</scope>
    <source>
        <strain evidence="1 2">DSM 12141</strain>
    </source>
</reference>
<dbReference type="RefSeq" id="WP_151025074.1">
    <property type="nucleotide sequence ID" value="NZ_JACHIB010000011.1"/>
</dbReference>
<gene>
    <name evidence="1" type="ORF">HNR28_002144</name>
</gene>
<sequence length="497" mass="52192">MHAHTPQAYFDAARYLARNPDLFAAGLNTPAAAWDHYQRHGAAESLAGAASRSPAPWFDAAWYLAQHPDLAAAGLAPADLFVHFVLWGIAEGRAPAAGFHATLDELAAYAAANADLRHAFGIHDPARLSPAQHEALARHLYQYGYAEGRDAVPFDRPPPADPHRFQLSERIETLRGTDADDLFLAPTLWADGVQVDTLQPGDVLLGGGGHDTLLLESLGGTIPLRMDGIEHLRLTAHYLTSLEAAYAHGLRAVTVEQSAGAVAVRHLEQLVQLTVRDQVGVRDPAFGANHIGLTYGGQALEGHSVQAIVLDHARLQPGGAWLYFDALAGTLDALDITVTGASSLAGIGGAPDPAAWGADYADLAGLGTVRVHARAALDLGLLAAPDLLRFDASGSSAGVTVDLSRVDGASLRVRGGAGDDVFVIDPAAHAGQVLHLSLGGGRDTLRIRGGVEGRDLSFHEDPDGSLRLGWDEGAGIRLLAVIDDLALDRVADALSIV</sequence>